<sequence>MGELRCDTSASPRSSENGCFKNGLKDSCISAEDVADYLLKEKLHLSALEYYFEWLDRGRRIPTLHRFFSDASYFEQFTSSLKDEAIYGIAHCHSISTLDSIDMGRISDDGNSLEEKLKVLEYELRKKNEELQNLRNELTHITIGRAVSEKLTLNDLDPDSNFHEPPNTQPQDIRPYEFRALAVLINDYLLHNNYRITAVQFSEESESVGLQDVESWEQVGVNLPKPPNLLCLLRSYWSTTPTDDISSSHLVLDSVTDLVGSTRKNPFDNETSSVIMDTEDPKRFRNQLEELVSLRQQVVLLESKNAQLVIQAQNWRNQLICLERCVSVVFPTVRGVSDWLFAVEHAEVVQKRLGFVNQTATNTKVVESGFSDSNSSDDKSSNVASQTDLAMVHPLCPRSTSSEFKRHMTEILPRLSVVSADSDDVAFRLATSLDDFVVLVSERLESSFPLMADDGKTICLPLLTQAICLHPDSIVRDRLLRLLFNLFSPPTSSTLSADSVHIRHSFSSGPRTTATPNDDLLVDNHQHRTLILNACRRLALYLGPTRLESELLPQLWSQLNERPPPSVAQRLLIVSTCGVICPSIPAHLQSSLMLSILESNLDEERNELVRAANVRSLACLVSLMADYDKLPQLIQRLTRLLFHDRSPAVGLNRVPGNTSHPVDSSCVTTNAEQPTFVTSVEWLLPAVAQWCLELDSLHTTLIDPWLDQLDSYILSTHSDPSSINPETVTHTLAILDYLVPFLHAWILITIVEPTRSDQTYWDAAISWSVSHSLDEANLDGISLCKFLEESPRPPESIVNVQLILGQQGYQALQPKFEQALAHHCSEKSTHRTDSSPTTPKKQWTAKSWLYNILLPKLNDILSRIPRQPNKVTGSVYNHTDLLETFVSHHYGEHFAHPWGTPAQSNSDLTVCLAVCRFLVTFGADLGMDGIQKLLAVPLQNALMNRSELGNFEYDQQALQTGLLAGYCCLLSSVKAKTLTHKVRMLITNAIFLHTREFYPLDPIRLTIWALCLTVDLEYALTELILPALRPCIGCADSMVRRAAATLLHSVIEALRFIQHSQSDCVCLSQTAPRQALIDQLCSMVSQLARDDMTGQRKRINPDEADWSVLAVALGPLHSLLSWCLYLSNSLPRKTFSNGIYVDQTATSDSSSSSGKDLYESEEQLFELIRMQFSLVVGLIDTSAQQSDPASDTESDYSSQRLLISQQRFWLILTGALLSLADRLLPSCPNAFRDEVILPRLCQLAEMSNSLPNLDQRARLADRLFAKATRSTVAPFRCLAAMPPEGSTGAGILPGCPSLDRGSRVAEVGFEPRTFRSVNSRSNHLGHLAPQKATHTDRIMICHNNHPNCRKQSCIRTLQTVDFLFLPYPFIKIRKDTSLTGAAFAYVLKKKRELMISWYSTQDAVNYRN</sequence>
<gene>
    <name evidence="2" type="ORF">T265_06192</name>
</gene>
<dbReference type="PROSITE" id="PS50896">
    <property type="entry name" value="LISH"/>
    <property type="match status" value="1"/>
</dbReference>
<dbReference type="CTD" id="20320374"/>
<organism evidence="2 3">
    <name type="scientific">Opisthorchis viverrini</name>
    <name type="common">Southeast Asian liver fluke</name>
    <dbReference type="NCBI Taxonomy" id="6198"/>
    <lineage>
        <taxon>Eukaryota</taxon>
        <taxon>Metazoa</taxon>
        <taxon>Spiralia</taxon>
        <taxon>Lophotrochozoa</taxon>
        <taxon>Platyhelminthes</taxon>
        <taxon>Trematoda</taxon>
        <taxon>Digenea</taxon>
        <taxon>Opisthorchiida</taxon>
        <taxon>Opisthorchiata</taxon>
        <taxon>Opisthorchiidae</taxon>
        <taxon>Opisthorchis</taxon>
    </lineage>
</organism>
<dbReference type="InterPro" id="IPR011989">
    <property type="entry name" value="ARM-like"/>
</dbReference>
<keyword evidence="3" id="KW-1185">Reference proteome</keyword>
<keyword evidence="1" id="KW-0175">Coiled coil</keyword>
<name>A0A074ZH64_OPIVI</name>
<dbReference type="GeneID" id="20320374"/>
<evidence type="ECO:0000256" key="1">
    <source>
        <dbReference type="SAM" id="Coils"/>
    </source>
</evidence>
<dbReference type="Gene3D" id="1.25.10.10">
    <property type="entry name" value="Leucine-rich Repeat Variant"/>
    <property type="match status" value="1"/>
</dbReference>
<dbReference type="EMBL" id="KL596743">
    <property type="protein sequence ID" value="KER26621.1"/>
    <property type="molecule type" value="Genomic_DNA"/>
</dbReference>
<reference evidence="2 3" key="1">
    <citation type="submission" date="2013-11" db="EMBL/GenBank/DDBJ databases">
        <title>Opisthorchis viverrini - life in the bile duct.</title>
        <authorList>
            <person name="Young N.D."/>
            <person name="Nagarajan N."/>
            <person name="Lin S.J."/>
            <person name="Korhonen P.K."/>
            <person name="Jex A.R."/>
            <person name="Hall R.S."/>
            <person name="Safavi-Hemami H."/>
            <person name="Kaewkong W."/>
            <person name="Bertrand D."/>
            <person name="Gao S."/>
            <person name="Seet Q."/>
            <person name="Wongkham S."/>
            <person name="Teh B.T."/>
            <person name="Wongkham C."/>
            <person name="Intapan P.M."/>
            <person name="Maleewong W."/>
            <person name="Yang X."/>
            <person name="Hu M."/>
            <person name="Wang Z."/>
            <person name="Hofmann A."/>
            <person name="Sternberg P.W."/>
            <person name="Tan P."/>
            <person name="Wang J."/>
            <person name="Gasser R.B."/>
        </authorList>
    </citation>
    <scope>NUCLEOTIDE SEQUENCE [LARGE SCALE GENOMIC DNA]</scope>
</reference>
<accession>A0A074ZH64</accession>
<dbReference type="OrthoDB" id="1695393at2759"/>
<feature type="coiled-coil region" evidence="1">
    <location>
        <begin position="110"/>
        <end position="144"/>
    </location>
</feature>
<dbReference type="InterPro" id="IPR040362">
    <property type="entry name" value="RELCH"/>
</dbReference>
<dbReference type="SUPFAM" id="SSF48371">
    <property type="entry name" value="ARM repeat"/>
    <property type="match status" value="1"/>
</dbReference>
<evidence type="ECO:0000313" key="3">
    <source>
        <dbReference type="Proteomes" id="UP000054324"/>
    </source>
</evidence>
<dbReference type="KEGG" id="ovi:T265_06192"/>
<dbReference type="PANTHER" id="PTHR32059">
    <property type="entry name" value="RAB11-BINDING PROTEIN RELCH"/>
    <property type="match status" value="1"/>
</dbReference>
<evidence type="ECO:0000313" key="2">
    <source>
        <dbReference type="EMBL" id="KER26621.1"/>
    </source>
</evidence>
<dbReference type="STRING" id="6198.A0A074ZH64"/>
<proteinExistence type="predicted"/>
<dbReference type="GO" id="GO:0055037">
    <property type="term" value="C:recycling endosome"/>
    <property type="evidence" value="ECO:0007669"/>
    <property type="project" value="TreeGrafter"/>
</dbReference>
<dbReference type="Proteomes" id="UP000054324">
    <property type="component" value="Unassembled WGS sequence"/>
</dbReference>
<dbReference type="InterPro" id="IPR006594">
    <property type="entry name" value="LisH"/>
</dbReference>
<dbReference type="PANTHER" id="PTHR32059:SF0">
    <property type="entry name" value="RAB11-BINDING PROTEIN RELCH"/>
    <property type="match status" value="1"/>
</dbReference>
<protein>
    <submittedName>
        <fullName evidence="2">Uncharacterized protein</fullName>
    </submittedName>
</protein>
<dbReference type="GO" id="GO:0005802">
    <property type="term" value="C:trans-Golgi network"/>
    <property type="evidence" value="ECO:0007669"/>
    <property type="project" value="InterPro"/>
</dbReference>
<dbReference type="GO" id="GO:0032367">
    <property type="term" value="P:intracellular cholesterol transport"/>
    <property type="evidence" value="ECO:0007669"/>
    <property type="project" value="InterPro"/>
</dbReference>
<dbReference type="InterPro" id="IPR016024">
    <property type="entry name" value="ARM-type_fold"/>
</dbReference>
<dbReference type="RefSeq" id="XP_009169657.1">
    <property type="nucleotide sequence ID" value="XM_009171393.1"/>
</dbReference>